<dbReference type="RefSeq" id="WP_152131802.1">
    <property type="nucleotide sequence ID" value="NZ_WELG01000002.1"/>
</dbReference>
<keyword evidence="1" id="KW-0812">Transmembrane</keyword>
<evidence type="ECO:0000256" key="1">
    <source>
        <dbReference type="SAM" id="Phobius"/>
    </source>
</evidence>
<protein>
    <submittedName>
        <fullName evidence="2">Uncharacterized protein</fullName>
    </submittedName>
</protein>
<organism evidence="2 3">
    <name type="scientific">Flagellimonas olearia</name>
    <dbReference type="NCBI Taxonomy" id="552546"/>
    <lineage>
        <taxon>Bacteria</taxon>
        <taxon>Pseudomonadati</taxon>
        <taxon>Bacteroidota</taxon>
        <taxon>Flavobacteriia</taxon>
        <taxon>Flavobacteriales</taxon>
        <taxon>Flavobacteriaceae</taxon>
        <taxon>Flagellimonas</taxon>
    </lineage>
</organism>
<evidence type="ECO:0000313" key="3">
    <source>
        <dbReference type="Proteomes" id="UP000429785"/>
    </source>
</evidence>
<reference evidence="2 3" key="1">
    <citation type="submission" date="2019-10" db="EMBL/GenBank/DDBJ databases">
        <title>Muricauda olearia CL-SS4 JCM15563 genome.</title>
        <authorList>
            <person name="Liu L."/>
        </authorList>
    </citation>
    <scope>NUCLEOTIDE SEQUENCE [LARGE SCALE GENOMIC DNA]</scope>
    <source>
        <strain evidence="2 3">CL-SS4</strain>
    </source>
</reference>
<evidence type="ECO:0000313" key="2">
    <source>
        <dbReference type="EMBL" id="KAB7528429.1"/>
    </source>
</evidence>
<feature type="transmembrane region" description="Helical" evidence="1">
    <location>
        <begin position="360"/>
        <end position="382"/>
    </location>
</feature>
<keyword evidence="1" id="KW-0472">Membrane</keyword>
<name>A0A6I1DVT5_9FLAO</name>
<feature type="transmembrane region" description="Helical" evidence="1">
    <location>
        <begin position="291"/>
        <end position="309"/>
    </location>
</feature>
<gene>
    <name evidence="2" type="ORF">F8C76_11235</name>
</gene>
<dbReference type="Proteomes" id="UP000429785">
    <property type="component" value="Unassembled WGS sequence"/>
</dbReference>
<accession>A0A6I1DVT5</accession>
<feature type="transmembrane region" description="Helical" evidence="1">
    <location>
        <begin position="262"/>
        <end position="279"/>
    </location>
</feature>
<proteinExistence type="predicted"/>
<dbReference type="OrthoDB" id="1427873at2"/>
<keyword evidence="1" id="KW-1133">Transmembrane helix</keyword>
<dbReference type="AlphaFoldDB" id="A0A6I1DVT5"/>
<sequence>MSLKHFVKIRQDLIEDNFDGLNIKGNIKNLTTEQADSLKLVEDCVLEIKDSNGNVFSIENLNEIIGNNITLELASDQIPNYFESFENLINKHPYSFDLEEFYVHEEKINQDSGLSGIMKAYRNCLSFILFLSEIADNKNSSGADLELYFHKIGKSLILPITYTVEDLKKSKLGDIEGFLEKFNEKLHAEDKKRLFINDLVDFFSEREKAFSILIVKFRVVKENYLHSFDAYLEGFSFEKIKTSSLIYFQEISDKIHETIRKVSSYLFAIPIAFLFLASRLDFENPSLTKNLSLLILGYLFFILIWKIFFKNIKESLDSVYKEIIRFQKKIENVSDLSEIKDEIENEIKGDLLQSQYKKLCLLKGITVSIVVVLTMVVVLVHWELFARILTHFIQTTFHVAFSALGYFKQLVS</sequence>
<dbReference type="EMBL" id="WELG01000002">
    <property type="protein sequence ID" value="KAB7528429.1"/>
    <property type="molecule type" value="Genomic_DNA"/>
</dbReference>
<feature type="transmembrane region" description="Helical" evidence="1">
    <location>
        <begin position="388"/>
        <end position="407"/>
    </location>
</feature>
<comment type="caution">
    <text evidence="2">The sequence shown here is derived from an EMBL/GenBank/DDBJ whole genome shotgun (WGS) entry which is preliminary data.</text>
</comment>